<dbReference type="Proteomes" id="UP000555407">
    <property type="component" value="Unassembled WGS sequence"/>
</dbReference>
<keyword evidence="2" id="KW-1185">Reference proteome</keyword>
<proteinExistence type="predicted"/>
<evidence type="ECO:0000313" key="1">
    <source>
        <dbReference type="EMBL" id="NIK54656.1"/>
    </source>
</evidence>
<name>A0A7X5V4V2_9ACTN</name>
<reference evidence="1 2" key="1">
    <citation type="submission" date="2020-03" db="EMBL/GenBank/DDBJ databases">
        <title>Sequencing the genomes of 1000 actinobacteria strains.</title>
        <authorList>
            <person name="Klenk H.-P."/>
        </authorList>
    </citation>
    <scope>NUCLEOTIDE SEQUENCE [LARGE SCALE GENOMIC DNA]</scope>
    <source>
        <strain evidence="1 2">DSM 45490</strain>
    </source>
</reference>
<organism evidence="1 2">
    <name type="scientific">Kribbella shirazensis</name>
    <dbReference type="NCBI Taxonomy" id="1105143"/>
    <lineage>
        <taxon>Bacteria</taxon>
        <taxon>Bacillati</taxon>
        <taxon>Actinomycetota</taxon>
        <taxon>Actinomycetes</taxon>
        <taxon>Propionibacteriales</taxon>
        <taxon>Kribbellaceae</taxon>
        <taxon>Kribbella</taxon>
    </lineage>
</organism>
<gene>
    <name evidence="1" type="ORF">BJY22_000373</name>
</gene>
<comment type="caution">
    <text evidence="1">The sequence shown here is derived from an EMBL/GenBank/DDBJ whole genome shotgun (WGS) entry which is preliminary data.</text>
</comment>
<dbReference type="EMBL" id="JAASRO010000001">
    <property type="protein sequence ID" value="NIK54656.1"/>
    <property type="molecule type" value="Genomic_DNA"/>
</dbReference>
<dbReference type="AlphaFoldDB" id="A0A7X5V4V2"/>
<accession>A0A7X5V4V2</accession>
<protein>
    <submittedName>
        <fullName evidence="1">Uncharacterized protein</fullName>
    </submittedName>
</protein>
<evidence type="ECO:0000313" key="2">
    <source>
        <dbReference type="Proteomes" id="UP000555407"/>
    </source>
</evidence>
<sequence>MRDSLAQLVATCELPRADRRCALLEALGTQSEATR</sequence>